<comment type="caution">
    <text evidence="1">The sequence shown here is derived from an EMBL/GenBank/DDBJ whole genome shotgun (WGS) entry which is preliminary data.</text>
</comment>
<sequence length="100" mass="11705">MYIILASKDNQYRSEVVDGLRAVEKYDYYFYDQKRAEFVIAEVMSPTTRVKIVSAGEPEDVNYVPVKIFESFEDIDEARSELESLISFGHLKTELRRVEQ</sequence>
<evidence type="ECO:0000313" key="1">
    <source>
        <dbReference type="EMBL" id="MCP1675676.1"/>
    </source>
</evidence>
<dbReference type="RefSeq" id="WP_253479315.1">
    <property type="nucleotide sequence ID" value="NZ_JALJXV010000006.1"/>
</dbReference>
<dbReference type="AlphaFoldDB" id="A0AAE3G4J1"/>
<keyword evidence="2" id="KW-1185">Reference proteome</keyword>
<name>A0AAE3G4J1_9GAMM</name>
<gene>
    <name evidence="1" type="ORF">J2T57_002826</name>
</gene>
<accession>A0AAE3G4J1</accession>
<reference evidence="1" key="1">
    <citation type="submission" date="2022-03" db="EMBL/GenBank/DDBJ databases">
        <title>Genomic Encyclopedia of Type Strains, Phase III (KMG-III): the genomes of soil and plant-associated and newly described type strains.</title>
        <authorList>
            <person name="Whitman W."/>
        </authorList>
    </citation>
    <scope>NUCLEOTIDE SEQUENCE</scope>
    <source>
        <strain evidence="1">ANL 6-2</strain>
    </source>
</reference>
<dbReference type="EMBL" id="JALJXV010000006">
    <property type="protein sequence ID" value="MCP1675676.1"/>
    <property type="molecule type" value="Genomic_DNA"/>
</dbReference>
<organism evidence="1 2">
    <name type="scientific">Natronocella acetinitrilica</name>
    <dbReference type="NCBI Taxonomy" id="414046"/>
    <lineage>
        <taxon>Bacteria</taxon>
        <taxon>Pseudomonadati</taxon>
        <taxon>Pseudomonadota</taxon>
        <taxon>Gammaproteobacteria</taxon>
        <taxon>Chromatiales</taxon>
        <taxon>Ectothiorhodospiraceae</taxon>
        <taxon>Natronocella</taxon>
    </lineage>
</organism>
<evidence type="ECO:0000313" key="2">
    <source>
        <dbReference type="Proteomes" id="UP001205843"/>
    </source>
</evidence>
<protein>
    <submittedName>
        <fullName evidence="1">PHD/YefM family antitoxin component YafN of YafNO toxin-antitoxin module</fullName>
    </submittedName>
</protein>
<proteinExistence type="predicted"/>
<dbReference type="Proteomes" id="UP001205843">
    <property type="component" value="Unassembled WGS sequence"/>
</dbReference>